<dbReference type="KEGG" id="otr:OTERR_20570"/>
<evidence type="ECO:0000313" key="3">
    <source>
        <dbReference type="Proteomes" id="UP000323671"/>
    </source>
</evidence>
<name>A0A5C1E9I4_9RHOO</name>
<reference evidence="2 3" key="1">
    <citation type="submission" date="2017-07" db="EMBL/GenBank/DDBJ databases">
        <title>Complete genome sequence of Oryzomicrobium terrae TPP412.</title>
        <authorList>
            <person name="Chiu L.-W."/>
            <person name="Lo K.-J."/>
            <person name="Tsai Y.-M."/>
            <person name="Lin S.-S."/>
            <person name="Kuo C.-H."/>
            <person name="Liu C.-T."/>
        </authorList>
    </citation>
    <scope>NUCLEOTIDE SEQUENCE [LARGE SCALE GENOMIC DNA]</scope>
    <source>
        <strain evidence="2 3">TPP412</strain>
    </source>
</reference>
<feature type="transmembrane region" description="Helical" evidence="1">
    <location>
        <begin position="221"/>
        <end position="243"/>
    </location>
</feature>
<organism evidence="2 3">
    <name type="scientific">Oryzomicrobium terrae</name>
    <dbReference type="NCBI Taxonomy" id="1735038"/>
    <lineage>
        <taxon>Bacteria</taxon>
        <taxon>Pseudomonadati</taxon>
        <taxon>Pseudomonadota</taxon>
        <taxon>Betaproteobacteria</taxon>
        <taxon>Rhodocyclales</taxon>
        <taxon>Rhodocyclaceae</taxon>
        <taxon>Oryzomicrobium</taxon>
    </lineage>
</organism>
<feature type="transmembrane region" description="Helical" evidence="1">
    <location>
        <begin position="67"/>
        <end position="85"/>
    </location>
</feature>
<protein>
    <recommendedName>
        <fullName evidence="4">Glycosyltransferase RgtA/B/C/D-like domain-containing protein</fullName>
    </recommendedName>
</protein>
<gene>
    <name evidence="2" type="ORF">OTERR_20570</name>
</gene>
<keyword evidence="3" id="KW-1185">Reference proteome</keyword>
<feature type="transmembrane region" description="Helical" evidence="1">
    <location>
        <begin position="12"/>
        <end position="32"/>
    </location>
</feature>
<keyword evidence="1" id="KW-1133">Transmembrane helix</keyword>
<evidence type="ECO:0000256" key="1">
    <source>
        <dbReference type="SAM" id="Phobius"/>
    </source>
</evidence>
<proteinExistence type="predicted"/>
<dbReference type="AlphaFoldDB" id="A0A5C1E9I4"/>
<feature type="transmembrane region" description="Helical" evidence="1">
    <location>
        <begin position="302"/>
        <end position="320"/>
    </location>
</feature>
<keyword evidence="1" id="KW-0472">Membrane</keyword>
<feature type="transmembrane region" description="Helical" evidence="1">
    <location>
        <begin position="404"/>
        <end position="422"/>
    </location>
</feature>
<sequence length="557" mass="60270">MPPRPYLPLPWPGLILLAGLFLLTGLVGPAPWKGEDAINLGVAWEFTQGAPWYAPRLADAAFNEAPLYHWVAALLATLLAPLTAFHNGVRLSNFLWLAAALLALTALARRTRDKEAEQVTPYLLLGGIGLVVHGHEAQPQLAVLATQALGLWSATLLIDKPWRGLLPGGLALGLAYLAGGTLAAAPVAAMLLAAPCFPPPRPHVPAWLAETLPAPKSPSRLPAVAALIGALALAAALAALWLVPLAEQAPARFAAWLTADRATLSDGGIGKNLADLLALLAWFAWVPLPLAGWSLWRRRHSLATPAVALPLILLLANLIARSLTATQAQDALVFYVPLTALAALEATRLRKGAAAAYSWFAVITFTLAGAYVWLGWTAMVAGWPEPLVRTLHRLTPGFEGRIELLPLLLALAVTALWGWLLYRASQVRTTAERSLFRGPTHWLAGLTLVWVLVIALWLPWLEYGRSYDGTIAAMRQAMPDGAAPACVSVRLAPAQKALVRYTTGWQLKSESRGRESCGWLMIQTAPGEERVQPGWERVWEGHRPGDRSERLRLFKRR</sequence>
<dbReference type="EMBL" id="CP022579">
    <property type="protein sequence ID" value="QEL65533.1"/>
    <property type="molecule type" value="Genomic_DNA"/>
</dbReference>
<feature type="transmembrane region" description="Helical" evidence="1">
    <location>
        <begin position="356"/>
        <end position="383"/>
    </location>
</feature>
<feature type="transmembrane region" description="Helical" evidence="1">
    <location>
        <begin position="170"/>
        <end position="194"/>
    </location>
</feature>
<evidence type="ECO:0008006" key="4">
    <source>
        <dbReference type="Google" id="ProtNLM"/>
    </source>
</evidence>
<keyword evidence="1" id="KW-0812">Transmembrane</keyword>
<dbReference type="RefSeq" id="WP_149425715.1">
    <property type="nucleotide sequence ID" value="NZ_CP022579.1"/>
</dbReference>
<feature type="transmembrane region" description="Helical" evidence="1">
    <location>
        <begin position="442"/>
        <end position="461"/>
    </location>
</feature>
<accession>A0A5C1E9I4</accession>
<dbReference type="Proteomes" id="UP000323671">
    <property type="component" value="Chromosome"/>
</dbReference>
<evidence type="ECO:0000313" key="2">
    <source>
        <dbReference type="EMBL" id="QEL65533.1"/>
    </source>
</evidence>